<dbReference type="InterPro" id="IPR050266">
    <property type="entry name" value="AB_hydrolase_sf"/>
</dbReference>
<dbReference type="Pfam" id="PF00561">
    <property type="entry name" value="Abhydrolase_1"/>
    <property type="match status" value="1"/>
</dbReference>
<feature type="domain" description="AB hydrolase-1" evidence="1">
    <location>
        <begin position="22"/>
        <end position="133"/>
    </location>
</feature>
<evidence type="ECO:0000313" key="2">
    <source>
        <dbReference type="EMBL" id="NKX46326.1"/>
    </source>
</evidence>
<dbReference type="PANTHER" id="PTHR43798">
    <property type="entry name" value="MONOACYLGLYCEROL LIPASE"/>
    <property type="match status" value="1"/>
</dbReference>
<dbReference type="GO" id="GO:0046464">
    <property type="term" value="P:acylglycerol catabolic process"/>
    <property type="evidence" value="ECO:0007669"/>
    <property type="project" value="TreeGrafter"/>
</dbReference>
<proteinExistence type="predicted"/>
<name>A0A7X6H1I5_9RHOB</name>
<dbReference type="GO" id="GO:0016020">
    <property type="term" value="C:membrane"/>
    <property type="evidence" value="ECO:0007669"/>
    <property type="project" value="TreeGrafter"/>
</dbReference>
<evidence type="ECO:0000313" key="3">
    <source>
        <dbReference type="Proteomes" id="UP000526408"/>
    </source>
</evidence>
<keyword evidence="3" id="KW-1185">Reference proteome</keyword>
<organism evidence="2 3">
    <name type="scientific">Roseicyclus persicicus</name>
    <dbReference type="NCBI Taxonomy" id="2650661"/>
    <lineage>
        <taxon>Bacteria</taxon>
        <taxon>Pseudomonadati</taxon>
        <taxon>Pseudomonadota</taxon>
        <taxon>Alphaproteobacteria</taxon>
        <taxon>Rhodobacterales</taxon>
        <taxon>Roseobacteraceae</taxon>
        <taxon>Roseicyclus</taxon>
    </lineage>
</organism>
<accession>A0A7X6H1I5</accession>
<dbReference type="SUPFAM" id="SSF53474">
    <property type="entry name" value="alpha/beta-Hydrolases"/>
    <property type="match status" value="1"/>
</dbReference>
<sequence length="277" mass="30095">MEFVTAADGLRLAYDVTGEGQPLLCLPGLTRNMDDFEPVVDAFAGRAQVIRMDFRGRGASDWGDPATYQIPQEAADVLTLLDHMGLDRVTILGTSRGGLVALVLAAMARPRIAGVVFNDIGPVVSPEGLAYIMEYLGRPPRFKTLEEAAASFPRHYAPAFRDVPEANWAALARRIYRQEDGRLVNRYDPALRDAVAPAFAPEAQAPDLWPLFDALAGAPLGLIRGAGSNILSADTAAEMRRRRPDMAHAELPDRGHVPFLDEAPAIRVIATVLDQTQ</sequence>
<evidence type="ECO:0000259" key="1">
    <source>
        <dbReference type="Pfam" id="PF00561"/>
    </source>
</evidence>
<dbReference type="Proteomes" id="UP000526408">
    <property type="component" value="Unassembled WGS sequence"/>
</dbReference>
<dbReference type="InterPro" id="IPR000073">
    <property type="entry name" value="AB_hydrolase_1"/>
</dbReference>
<protein>
    <submittedName>
        <fullName evidence="2">Alpha/beta hydrolase</fullName>
    </submittedName>
</protein>
<dbReference type="EMBL" id="JAAZQQ010000007">
    <property type="protein sequence ID" value="NKX46326.1"/>
    <property type="molecule type" value="Genomic_DNA"/>
</dbReference>
<dbReference type="RefSeq" id="WP_168624717.1">
    <property type="nucleotide sequence ID" value="NZ_JAAZQQ010000007.1"/>
</dbReference>
<dbReference type="InterPro" id="IPR029058">
    <property type="entry name" value="AB_hydrolase_fold"/>
</dbReference>
<gene>
    <name evidence="2" type="ORF">HCU73_17165</name>
</gene>
<dbReference type="AlphaFoldDB" id="A0A7X6H1I5"/>
<reference evidence="2 3" key="1">
    <citation type="submission" date="2020-04" db="EMBL/GenBank/DDBJ databases">
        <authorList>
            <person name="Yoon J."/>
        </authorList>
    </citation>
    <scope>NUCLEOTIDE SEQUENCE [LARGE SCALE GENOMIC DNA]</scope>
    <source>
        <strain evidence="2 3">KMU-115</strain>
    </source>
</reference>
<dbReference type="PANTHER" id="PTHR43798:SF5">
    <property type="entry name" value="MONOACYLGLYCEROL LIPASE ABHD6"/>
    <property type="match status" value="1"/>
</dbReference>
<keyword evidence="2" id="KW-0378">Hydrolase</keyword>
<comment type="caution">
    <text evidence="2">The sequence shown here is derived from an EMBL/GenBank/DDBJ whole genome shotgun (WGS) entry which is preliminary data.</text>
</comment>
<dbReference type="Gene3D" id="3.40.50.1820">
    <property type="entry name" value="alpha/beta hydrolase"/>
    <property type="match status" value="1"/>
</dbReference>
<dbReference type="GO" id="GO:0047372">
    <property type="term" value="F:monoacylglycerol lipase activity"/>
    <property type="evidence" value="ECO:0007669"/>
    <property type="project" value="TreeGrafter"/>
</dbReference>